<name>A0A482XY72_9EURY</name>
<dbReference type="InterPro" id="IPR017850">
    <property type="entry name" value="Alkaline_phosphatase_core_sf"/>
</dbReference>
<organism evidence="1 2">
    <name type="scientific">Natrinema altunense</name>
    <dbReference type="NCBI Taxonomy" id="222984"/>
    <lineage>
        <taxon>Archaea</taxon>
        <taxon>Methanobacteriati</taxon>
        <taxon>Methanobacteriota</taxon>
        <taxon>Stenosarchaea group</taxon>
        <taxon>Halobacteria</taxon>
        <taxon>Halobacteriales</taxon>
        <taxon>Natrialbaceae</taxon>
        <taxon>Natrinema</taxon>
    </lineage>
</organism>
<proteinExistence type="predicted"/>
<dbReference type="RefSeq" id="WP_130171251.1">
    <property type="nucleotide sequence ID" value="NZ_SHMR01000007.1"/>
</dbReference>
<evidence type="ECO:0000313" key="1">
    <source>
        <dbReference type="EMBL" id="RZH66983.1"/>
    </source>
</evidence>
<dbReference type="SUPFAM" id="SSF53649">
    <property type="entry name" value="Alkaline phosphatase-like"/>
    <property type="match status" value="1"/>
</dbReference>
<accession>A0A482XY72</accession>
<evidence type="ECO:0000313" key="2">
    <source>
        <dbReference type="Proteomes" id="UP000292704"/>
    </source>
</evidence>
<comment type="caution">
    <text evidence="1">The sequence shown here is derived from an EMBL/GenBank/DDBJ whole genome shotgun (WGS) entry which is preliminary data.</text>
</comment>
<sequence length="339" mass="38480">MSRTKYSMQSVRNGIREPRLVWTELCKYLWSAHRELFELRHGSGIDVMAEDWDTLLVLDACRYDFFAELNWIDGTLESRLSAGSSSPGWIDANFTGRTHHDTVYVSGNAFTADIGDDVFHAIYPVSPEPVAESAAVDAADVFDDRLLTDSYVIDPETVVETALEAHERHPTKRLLVHFLQPHVPLIGETGLEIYQRIASHRDLSSVSRGGRGDRFGALNVQLYEIVEDDTFDIDVGDLRRAYAETLEIVLPYADRLIREVDGKAVISADHGELLGERLLPLTGRKYGHFEYLAAESLRRVPWHVVDGDDRRRIVEEPPVESVRMDEDEVTEKLRVLGYR</sequence>
<dbReference type="STRING" id="222984.GCA_000731985_01618"/>
<dbReference type="EMBL" id="SHMR01000007">
    <property type="protein sequence ID" value="RZH66983.1"/>
    <property type="molecule type" value="Genomic_DNA"/>
</dbReference>
<reference evidence="1 2" key="1">
    <citation type="submission" date="2019-02" db="EMBL/GenBank/DDBJ databases">
        <title>Genome analysis provides insights into bioremediation potentialities and Haloocin production by Natrinema altunense strain 4.1R isolated from Chott Douz in Tunisian desert.</title>
        <authorList>
            <person name="Najjari A."/>
            <person name="Youssef N."/>
            <person name="Ben Dhia O."/>
            <person name="Ferjani R."/>
            <person name="El Hidri D."/>
            <person name="Ouzari H.I."/>
            <person name="Cherif A."/>
        </authorList>
    </citation>
    <scope>NUCLEOTIDE SEQUENCE [LARGE SCALE GENOMIC DNA]</scope>
    <source>
        <strain evidence="1 2">4.1R</strain>
    </source>
</reference>
<gene>
    <name evidence="1" type="ORF">ELS17_14505</name>
</gene>
<dbReference type="OrthoDB" id="100846at2157"/>
<protein>
    <submittedName>
        <fullName evidence="1">Uncharacterized protein</fullName>
    </submittedName>
</protein>
<dbReference type="Proteomes" id="UP000292704">
    <property type="component" value="Unassembled WGS sequence"/>
</dbReference>
<dbReference type="AlphaFoldDB" id="A0A482XY72"/>